<evidence type="ECO:0000313" key="1">
    <source>
        <dbReference type="EMBL" id="KAJ9117813.1"/>
    </source>
</evidence>
<name>A0ACC2X281_9TREE</name>
<comment type="caution">
    <text evidence="1">The sequence shown here is derived from an EMBL/GenBank/DDBJ whole genome shotgun (WGS) entry which is preliminary data.</text>
</comment>
<reference evidence="1" key="1">
    <citation type="submission" date="2023-04" db="EMBL/GenBank/DDBJ databases">
        <title>Draft Genome sequencing of Naganishia species isolated from polar environments using Oxford Nanopore Technology.</title>
        <authorList>
            <person name="Leo P."/>
            <person name="Venkateswaran K."/>
        </authorList>
    </citation>
    <scope>NUCLEOTIDE SEQUENCE</scope>
    <source>
        <strain evidence="1">MNA-CCFEE 5262</strain>
    </source>
</reference>
<dbReference type="EMBL" id="JASBWS010000001">
    <property type="protein sequence ID" value="KAJ9117813.1"/>
    <property type="molecule type" value="Genomic_DNA"/>
</dbReference>
<evidence type="ECO:0000313" key="2">
    <source>
        <dbReference type="Proteomes" id="UP001230649"/>
    </source>
</evidence>
<proteinExistence type="predicted"/>
<gene>
    <name evidence="1" type="ORF">QFC20_000093</name>
</gene>
<accession>A0ACC2X281</accession>
<sequence>MAKLKAALLNAQHASAQKAAKAKHEQAKLLKQKSITGATKSQRVAGKRKALVDDLGRLDKGKKPATAAPTTRPRHVIPFENDDTILLIGEGNFSYAVSLLSPPHSHPPHLVLATAYDSEVVCYEKYPDAAAHVERIRAAGARVEFGVDAAQMSKCKAIGKEPRWSRIVFNFPHAGAGIKDQDRNILTNQHLILAFLRACPPILTRGKSRLPVDPKTGKKAHKHHQAKRRGGEPDHDDNDEAPGYVEGGPADEVTDDEDADADADASAALATAVSTGETKTLHPPSKQGTVLITLKHKIPYTLWDVHHLATRPPAHPVRVRAGAPISTTGKQPRYRLLRSFPFDPAAWPGYEHRRTLGFKEGVSKVANQELLKKGPEEGLGEAVGQCKTWEFEPRYERR</sequence>
<organism evidence="1 2">
    <name type="scientific">Naganishia adeliensis</name>
    <dbReference type="NCBI Taxonomy" id="92952"/>
    <lineage>
        <taxon>Eukaryota</taxon>
        <taxon>Fungi</taxon>
        <taxon>Dikarya</taxon>
        <taxon>Basidiomycota</taxon>
        <taxon>Agaricomycotina</taxon>
        <taxon>Tremellomycetes</taxon>
        <taxon>Filobasidiales</taxon>
        <taxon>Filobasidiaceae</taxon>
        <taxon>Naganishia</taxon>
    </lineage>
</organism>
<dbReference type="Proteomes" id="UP001230649">
    <property type="component" value="Unassembled WGS sequence"/>
</dbReference>
<keyword evidence="2" id="KW-1185">Reference proteome</keyword>
<protein>
    <submittedName>
        <fullName evidence="1">Uncharacterized protein</fullName>
    </submittedName>
</protein>